<evidence type="ECO:0000313" key="1">
    <source>
        <dbReference type="EMBL" id="GAA4019804.1"/>
    </source>
</evidence>
<name>A0ABP7T210_9ACTN</name>
<proteinExistence type="predicted"/>
<dbReference type="EMBL" id="BAAAZX010000029">
    <property type="protein sequence ID" value="GAA4019804.1"/>
    <property type="molecule type" value="Genomic_DNA"/>
</dbReference>
<sequence length="71" mass="7449">MPAAAIPRRKDLRVHDCDGRDGCDDSDGCDGLCGSLCGTRRFLSAPGRLGGPSCGPSERGWRMGLGVKAEE</sequence>
<protein>
    <submittedName>
        <fullName evidence="1">Uncharacterized protein</fullName>
    </submittedName>
</protein>
<reference evidence="2" key="1">
    <citation type="journal article" date="2019" name="Int. J. Syst. Evol. Microbiol.">
        <title>The Global Catalogue of Microorganisms (GCM) 10K type strain sequencing project: providing services to taxonomists for standard genome sequencing and annotation.</title>
        <authorList>
            <consortium name="The Broad Institute Genomics Platform"/>
            <consortium name="The Broad Institute Genome Sequencing Center for Infectious Disease"/>
            <person name="Wu L."/>
            <person name="Ma J."/>
        </authorList>
    </citation>
    <scope>NUCLEOTIDE SEQUENCE [LARGE SCALE GENOMIC DNA]</scope>
    <source>
        <strain evidence="2">JCM 16924</strain>
    </source>
</reference>
<organism evidence="1 2">
    <name type="scientific">Streptomyces plumbiresistens</name>
    <dbReference type="NCBI Taxonomy" id="511811"/>
    <lineage>
        <taxon>Bacteria</taxon>
        <taxon>Bacillati</taxon>
        <taxon>Actinomycetota</taxon>
        <taxon>Actinomycetes</taxon>
        <taxon>Kitasatosporales</taxon>
        <taxon>Streptomycetaceae</taxon>
        <taxon>Streptomyces</taxon>
    </lineage>
</organism>
<accession>A0ABP7T210</accession>
<dbReference type="Proteomes" id="UP001500456">
    <property type="component" value="Unassembled WGS sequence"/>
</dbReference>
<evidence type="ECO:0000313" key="2">
    <source>
        <dbReference type="Proteomes" id="UP001500456"/>
    </source>
</evidence>
<comment type="caution">
    <text evidence="1">The sequence shown here is derived from an EMBL/GenBank/DDBJ whole genome shotgun (WGS) entry which is preliminary data.</text>
</comment>
<keyword evidence="2" id="KW-1185">Reference proteome</keyword>
<gene>
    <name evidence="1" type="ORF">GCM10022232_75050</name>
</gene>